<dbReference type="EMBL" id="LJUI01000118">
    <property type="protein sequence ID" value="KPK67593.1"/>
    <property type="molecule type" value="Genomic_DNA"/>
</dbReference>
<protein>
    <submittedName>
        <fullName evidence="1">Uncharacterized protein</fullName>
    </submittedName>
</protein>
<proteinExistence type="predicted"/>
<evidence type="ECO:0000313" key="1">
    <source>
        <dbReference type="EMBL" id="KPK67593.1"/>
    </source>
</evidence>
<dbReference type="AlphaFoldDB" id="A0A0S8G472"/>
<dbReference type="Proteomes" id="UP000051717">
    <property type="component" value="Unassembled WGS sequence"/>
</dbReference>
<sequence length="248" mass="27077">MEFMDAGGSVYVEGNDFGYSHRYDPIYEYFGCTYTGDGNSSFNVDHLYGEAGTMLDGRHLRYMYGQGPDVYVDMIESNGGTILFRDQINAGRLIKWDGEDHDYRSMHSTYVFGAMIDQTPPDTKDDVMAAYMGYLFPSVVVNLEPDATTIPQGGTLGYTATLVNKTDQQQTIYGRANVYLPGGSPFPGNPVVAPTQVTLNAGATVTVHYSHPVPAGAPLGVYTYEAQVGVPPANLIDDDLFEFEIVAP</sequence>
<organism evidence="1 2">
    <name type="scientific">candidate division TA06 bacterium SM23_40</name>
    <dbReference type="NCBI Taxonomy" id="1703774"/>
    <lineage>
        <taxon>Bacteria</taxon>
        <taxon>Bacteria division TA06</taxon>
    </lineage>
</organism>
<reference evidence="1 2" key="1">
    <citation type="journal article" date="2015" name="Microbiome">
        <title>Genomic resolution of linkages in carbon, nitrogen, and sulfur cycling among widespread estuary sediment bacteria.</title>
        <authorList>
            <person name="Baker B.J."/>
            <person name="Lazar C.S."/>
            <person name="Teske A.P."/>
            <person name="Dick G.J."/>
        </authorList>
    </citation>
    <scope>NUCLEOTIDE SEQUENCE [LARGE SCALE GENOMIC DNA]</scope>
    <source>
        <strain evidence="1">SM23_40</strain>
    </source>
</reference>
<accession>A0A0S8G472</accession>
<comment type="caution">
    <text evidence="1">The sequence shown here is derived from an EMBL/GenBank/DDBJ whole genome shotgun (WGS) entry which is preliminary data.</text>
</comment>
<evidence type="ECO:0000313" key="2">
    <source>
        <dbReference type="Proteomes" id="UP000051717"/>
    </source>
</evidence>
<name>A0A0S8G472_UNCT6</name>
<gene>
    <name evidence="1" type="ORF">AMJ82_10315</name>
</gene>